<dbReference type="CDD" id="cd03023">
    <property type="entry name" value="DsbA_Com1_like"/>
    <property type="match status" value="1"/>
</dbReference>
<reference evidence="7 8" key="1">
    <citation type="submission" date="2015-12" db="EMBL/GenBank/DDBJ databases">
        <title>Genome sequence of Tistrella mobilis MCCC 1A02139.</title>
        <authorList>
            <person name="Lu L."/>
            <person name="Lai Q."/>
            <person name="Shao Z."/>
            <person name="Qian P."/>
        </authorList>
    </citation>
    <scope>NUCLEOTIDE SEQUENCE [LARGE SCALE GENOMIC DNA]</scope>
    <source>
        <strain evidence="7 8">MCCC 1A02139</strain>
    </source>
</reference>
<evidence type="ECO:0000313" key="7">
    <source>
        <dbReference type="EMBL" id="KYO49248.1"/>
    </source>
</evidence>
<keyword evidence="3" id="KW-1015">Disulfide bond</keyword>
<evidence type="ECO:0000256" key="5">
    <source>
        <dbReference type="SAM" id="SignalP"/>
    </source>
</evidence>
<feature type="signal peptide" evidence="5">
    <location>
        <begin position="1"/>
        <end position="21"/>
    </location>
</feature>
<dbReference type="PANTHER" id="PTHR13887">
    <property type="entry name" value="GLUTATHIONE S-TRANSFERASE KAPPA"/>
    <property type="match status" value="1"/>
</dbReference>
<proteinExistence type="predicted"/>
<evidence type="ECO:0000256" key="4">
    <source>
        <dbReference type="ARBA" id="ARBA00023284"/>
    </source>
</evidence>
<comment type="caution">
    <text evidence="7">The sequence shown here is derived from an EMBL/GenBank/DDBJ whole genome shotgun (WGS) entry which is preliminary data.</text>
</comment>
<evidence type="ECO:0000256" key="2">
    <source>
        <dbReference type="ARBA" id="ARBA00023002"/>
    </source>
</evidence>
<dbReference type="RefSeq" id="WP_062770629.1">
    <property type="nucleotide sequence ID" value="NZ_CP121027.1"/>
</dbReference>
<sequence>MSKLLVPALALILGAAGGAAATLVIDRIHAVDPASEARAGEDMVRALLAREPELVVESIRAWQAKQQTAELEAQGSAIRDSEAALVADGRDPVVGPADAAVTVVQFFDYRCPYCRRAMGTVDQLIEKRDDIRVVYKEFPILGPDSLVAARAALAVNQVAPKAYPEIHTALMTQQGSLTEDRVLAIVADRGVDAEAVKARMHAPETEAHIRDTMDLARKLGIGGTPAFVIGDTLLPGAVELDALDRAVEAAKG</sequence>
<dbReference type="Pfam" id="PF01323">
    <property type="entry name" value="DSBA"/>
    <property type="match status" value="1"/>
</dbReference>
<gene>
    <name evidence="7" type="ORF">AUP44_18345</name>
</gene>
<keyword evidence="4" id="KW-0676">Redox-active center</keyword>
<evidence type="ECO:0000256" key="3">
    <source>
        <dbReference type="ARBA" id="ARBA00023157"/>
    </source>
</evidence>
<organism evidence="7 8">
    <name type="scientific">Tistrella mobilis</name>
    <dbReference type="NCBI Taxonomy" id="171437"/>
    <lineage>
        <taxon>Bacteria</taxon>
        <taxon>Pseudomonadati</taxon>
        <taxon>Pseudomonadota</taxon>
        <taxon>Alphaproteobacteria</taxon>
        <taxon>Geminicoccales</taxon>
        <taxon>Geminicoccaceae</taxon>
        <taxon>Tistrella</taxon>
    </lineage>
</organism>
<keyword evidence="1 5" id="KW-0732">Signal</keyword>
<keyword evidence="2" id="KW-0560">Oxidoreductase</keyword>
<dbReference type="GeneID" id="97240934"/>
<dbReference type="Proteomes" id="UP000075787">
    <property type="component" value="Unassembled WGS sequence"/>
</dbReference>
<dbReference type="AlphaFoldDB" id="A0A162JI47"/>
<name>A0A162JI47_9PROT</name>
<dbReference type="SUPFAM" id="SSF52833">
    <property type="entry name" value="Thioredoxin-like"/>
    <property type="match status" value="1"/>
</dbReference>
<dbReference type="PROSITE" id="PS51352">
    <property type="entry name" value="THIOREDOXIN_2"/>
    <property type="match status" value="1"/>
</dbReference>
<evidence type="ECO:0000259" key="6">
    <source>
        <dbReference type="PROSITE" id="PS51352"/>
    </source>
</evidence>
<dbReference type="InterPro" id="IPR013766">
    <property type="entry name" value="Thioredoxin_domain"/>
</dbReference>
<dbReference type="InterPro" id="IPR001853">
    <property type="entry name" value="DSBA-like_thioredoxin_dom"/>
</dbReference>
<dbReference type="Gene3D" id="3.40.30.10">
    <property type="entry name" value="Glutaredoxin"/>
    <property type="match status" value="1"/>
</dbReference>
<protein>
    <recommendedName>
        <fullName evidence="6">Thioredoxin domain-containing protein</fullName>
    </recommendedName>
</protein>
<feature type="chain" id="PRO_5007835924" description="Thioredoxin domain-containing protein" evidence="5">
    <location>
        <begin position="22"/>
        <end position="252"/>
    </location>
</feature>
<evidence type="ECO:0000256" key="1">
    <source>
        <dbReference type="ARBA" id="ARBA00022729"/>
    </source>
</evidence>
<dbReference type="InterPro" id="IPR036249">
    <property type="entry name" value="Thioredoxin-like_sf"/>
</dbReference>
<dbReference type="GO" id="GO:0016491">
    <property type="term" value="F:oxidoreductase activity"/>
    <property type="evidence" value="ECO:0007669"/>
    <property type="project" value="UniProtKB-KW"/>
</dbReference>
<dbReference type="PANTHER" id="PTHR13887:SF14">
    <property type="entry name" value="DISULFIDE BOND FORMATION PROTEIN D"/>
    <property type="match status" value="1"/>
</dbReference>
<accession>A0A162JI47</accession>
<evidence type="ECO:0000313" key="8">
    <source>
        <dbReference type="Proteomes" id="UP000075787"/>
    </source>
</evidence>
<dbReference type="EMBL" id="LPZR01000230">
    <property type="protein sequence ID" value="KYO49248.1"/>
    <property type="molecule type" value="Genomic_DNA"/>
</dbReference>
<dbReference type="OrthoDB" id="9780147at2"/>
<feature type="domain" description="Thioredoxin" evidence="6">
    <location>
        <begin position="72"/>
        <end position="252"/>
    </location>
</feature>